<dbReference type="AlphaFoldDB" id="A0A9Q1JI07"/>
<keyword evidence="2" id="KW-1185">Reference proteome</keyword>
<comment type="caution">
    <text evidence="1">The sequence shown here is derived from an EMBL/GenBank/DDBJ whole genome shotgun (WGS) entry which is preliminary data.</text>
</comment>
<organism evidence="1 2">
    <name type="scientific">Carnegiea gigantea</name>
    <dbReference type="NCBI Taxonomy" id="171969"/>
    <lineage>
        <taxon>Eukaryota</taxon>
        <taxon>Viridiplantae</taxon>
        <taxon>Streptophyta</taxon>
        <taxon>Embryophyta</taxon>
        <taxon>Tracheophyta</taxon>
        <taxon>Spermatophyta</taxon>
        <taxon>Magnoliopsida</taxon>
        <taxon>eudicotyledons</taxon>
        <taxon>Gunneridae</taxon>
        <taxon>Pentapetalae</taxon>
        <taxon>Caryophyllales</taxon>
        <taxon>Cactineae</taxon>
        <taxon>Cactaceae</taxon>
        <taxon>Cactoideae</taxon>
        <taxon>Echinocereeae</taxon>
        <taxon>Carnegiea</taxon>
    </lineage>
</organism>
<accession>A0A9Q1JI07</accession>
<dbReference type="EMBL" id="JAKOGI010001344">
    <property type="protein sequence ID" value="KAJ8426137.1"/>
    <property type="molecule type" value="Genomic_DNA"/>
</dbReference>
<sequence>MPPPAASHGRHRSCLGHRTLQHLCSVLLPLFLPQPGIKACLWRQLGDTDQLAEQEIFENLVKEEYDEDVRRDILGMDNPHEALLRSKVLNEEGNKLFRSKAYWLAVNMYDKSLQYLFVLVLENADDANAIEELGISINLNLAASSVADNIEHRTSSE</sequence>
<protein>
    <submittedName>
        <fullName evidence="1">Uncharacterized protein</fullName>
    </submittedName>
</protein>
<evidence type="ECO:0000313" key="2">
    <source>
        <dbReference type="Proteomes" id="UP001153076"/>
    </source>
</evidence>
<reference evidence="1" key="1">
    <citation type="submission" date="2022-04" db="EMBL/GenBank/DDBJ databases">
        <title>Carnegiea gigantea Genome sequencing and assembly v2.</title>
        <authorList>
            <person name="Copetti D."/>
            <person name="Sanderson M.J."/>
            <person name="Burquez A."/>
            <person name="Wojciechowski M.F."/>
        </authorList>
    </citation>
    <scope>NUCLEOTIDE SEQUENCE</scope>
    <source>
        <strain evidence="1">SGP5-SGP5p</strain>
        <tissue evidence="1">Aerial part</tissue>
    </source>
</reference>
<name>A0A9Q1JI07_9CARY</name>
<evidence type="ECO:0000313" key="1">
    <source>
        <dbReference type="EMBL" id="KAJ8426137.1"/>
    </source>
</evidence>
<gene>
    <name evidence="1" type="ORF">Cgig2_022434</name>
</gene>
<proteinExistence type="predicted"/>
<dbReference type="Gene3D" id="1.10.150.160">
    <property type="match status" value="1"/>
</dbReference>
<dbReference type="OrthoDB" id="312915at2759"/>
<dbReference type="Proteomes" id="UP001153076">
    <property type="component" value="Unassembled WGS sequence"/>
</dbReference>